<dbReference type="EMBL" id="SJPH01000012">
    <property type="protein sequence ID" value="TWT40234.1"/>
    <property type="molecule type" value="Genomic_DNA"/>
</dbReference>
<name>A0A5C5VNQ6_9BACT</name>
<proteinExistence type="predicted"/>
<evidence type="ECO:0000313" key="2">
    <source>
        <dbReference type="Proteomes" id="UP000318995"/>
    </source>
</evidence>
<dbReference type="Proteomes" id="UP000318995">
    <property type="component" value="Unassembled WGS sequence"/>
</dbReference>
<gene>
    <name evidence="1" type="ORF">Pla111_33660</name>
</gene>
<evidence type="ECO:0000313" key="1">
    <source>
        <dbReference type="EMBL" id="TWT40234.1"/>
    </source>
</evidence>
<accession>A0A5C5VNQ6</accession>
<sequence length="449" mass="48297">MRVASEPHTIADRGALRCRCVCAVILAAAVSVLNCPPVAGQRLQVPQGTYSAAPPAWGDPFTAAPAASVPPPSFDPYSGAIGVPNGPSPFSSAPYAGPPPAALPYSYAPPAGGGYAAPPAYGGLAPGAASPYGAPYSAAPVAPSYSYGAPPAPAGLYGEGSPLGWQPGTYGFEQGDGSTVRFRQFFSRLRGEHTILLGDNSADAFEVNRTEIASTFAWPIAGQIETPLLVTPGFAFNWFNGPEGDPTSMPRGPDLPPRAYDAYVDFSWFPRFSPELGAELGFRTGVWTDFDEVSTDSMRFLGRALGVVTLTPQFELLLGAVYLDRLRVKTLPAGGVRWRPSPEWDLYLVFPNPKIRRTMRSFGSTDWWWYVAGEYGGGSWTVQREDIGDRIDYNDLRLLFGLEWQAATQARGHIEVGYAFDREILFGDSGDPARFLPDDAVMFRIGIGY</sequence>
<protein>
    <submittedName>
        <fullName evidence="1">Uncharacterized protein</fullName>
    </submittedName>
</protein>
<dbReference type="AlphaFoldDB" id="A0A5C5VNQ6"/>
<comment type="caution">
    <text evidence="1">The sequence shown here is derived from an EMBL/GenBank/DDBJ whole genome shotgun (WGS) entry which is preliminary data.</text>
</comment>
<organism evidence="1 2">
    <name type="scientific">Botrimarina hoheduenensis</name>
    <dbReference type="NCBI Taxonomy" id="2528000"/>
    <lineage>
        <taxon>Bacteria</taxon>
        <taxon>Pseudomonadati</taxon>
        <taxon>Planctomycetota</taxon>
        <taxon>Planctomycetia</taxon>
        <taxon>Pirellulales</taxon>
        <taxon>Lacipirellulaceae</taxon>
        <taxon>Botrimarina</taxon>
    </lineage>
</organism>
<keyword evidence="2" id="KW-1185">Reference proteome</keyword>
<reference evidence="1 2" key="1">
    <citation type="submission" date="2019-02" db="EMBL/GenBank/DDBJ databases">
        <title>Deep-cultivation of Planctomycetes and their phenomic and genomic characterization uncovers novel biology.</title>
        <authorList>
            <person name="Wiegand S."/>
            <person name="Jogler M."/>
            <person name="Boedeker C."/>
            <person name="Pinto D."/>
            <person name="Vollmers J."/>
            <person name="Rivas-Marin E."/>
            <person name="Kohn T."/>
            <person name="Peeters S.H."/>
            <person name="Heuer A."/>
            <person name="Rast P."/>
            <person name="Oberbeckmann S."/>
            <person name="Bunk B."/>
            <person name="Jeske O."/>
            <person name="Meyerdierks A."/>
            <person name="Storesund J.E."/>
            <person name="Kallscheuer N."/>
            <person name="Luecker S."/>
            <person name="Lage O.M."/>
            <person name="Pohl T."/>
            <person name="Merkel B.J."/>
            <person name="Hornburger P."/>
            <person name="Mueller R.-W."/>
            <person name="Bruemmer F."/>
            <person name="Labrenz M."/>
            <person name="Spormann A.M."/>
            <person name="Op Den Camp H."/>
            <person name="Overmann J."/>
            <person name="Amann R."/>
            <person name="Jetten M.S.M."/>
            <person name="Mascher T."/>
            <person name="Medema M.H."/>
            <person name="Devos D.P."/>
            <person name="Kaster A.-K."/>
            <person name="Ovreas L."/>
            <person name="Rohde M."/>
            <person name="Galperin M.Y."/>
            <person name="Jogler C."/>
        </authorList>
    </citation>
    <scope>NUCLEOTIDE SEQUENCE [LARGE SCALE GENOMIC DNA]</scope>
    <source>
        <strain evidence="1 2">Pla111</strain>
    </source>
</reference>